<dbReference type="InterPro" id="IPR017946">
    <property type="entry name" value="PLC-like_Pdiesterase_TIM-brl"/>
</dbReference>
<dbReference type="GO" id="GO:0016020">
    <property type="term" value="C:membrane"/>
    <property type="evidence" value="ECO:0007669"/>
    <property type="project" value="UniProtKB-SubCell"/>
</dbReference>
<evidence type="ECO:0000256" key="5">
    <source>
        <dbReference type="SAM" id="SignalP"/>
    </source>
</evidence>
<name>A0A7S1KR06_9EUKA</name>
<keyword evidence="4" id="KW-0472">Membrane</keyword>
<evidence type="ECO:0000256" key="3">
    <source>
        <dbReference type="ARBA" id="ARBA00022989"/>
    </source>
</evidence>
<dbReference type="InterPro" id="IPR051008">
    <property type="entry name" value="Telomere_Capping_Maintenance"/>
</dbReference>
<evidence type="ECO:0008006" key="7">
    <source>
        <dbReference type="Google" id="ProtNLM"/>
    </source>
</evidence>
<accession>A0A7S1KR06</accession>
<feature type="chain" id="PRO_5031262768" description="Phosphatidylinositol-specific phospholipase C X domain-containing protein" evidence="5">
    <location>
        <begin position="31"/>
        <end position="532"/>
    </location>
</feature>
<comment type="subcellular location">
    <subcellularLocation>
        <location evidence="1">Membrane</location>
    </subcellularLocation>
</comment>
<dbReference type="Gene3D" id="3.20.20.190">
    <property type="entry name" value="Phosphatidylinositol (PI) phosphodiesterase"/>
    <property type="match status" value="1"/>
</dbReference>
<evidence type="ECO:0000256" key="1">
    <source>
        <dbReference type="ARBA" id="ARBA00004370"/>
    </source>
</evidence>
<keyword evidence="3" id="KW-1133">Transmembrane helix</keyword>
<dbReference type="EMBL" id="HBGD01006895">
    <property type="protein sequence ID" value="CAD9082529.1"/>
    <property type="molecule type" value="Transcribed_RNA"/>
</dbReference>
<keyword evidence="5" id="KW-0732">Signal</keyword>
<dbReference type="GO" id="GO:0008081">
    <property type="term" value="F:phosphoric diester hydrolase activity"/>
    <property type="evidence" value="ECO:0007669"/>
    <property type="project" value="InterPro"/>
</dbReference>
<evidence type="ECO:0000256" key="4">
    <source>
        <dbReference type="ARBA" id="ARBA00023136"/>
    </source>
</evidence>
<dbReference type="AlphaFoldDB" id="A0A7S1KR06"/>
<sequence>MSLSPIPLYLHLLVLLLSAILILSHYSAKATSKSGHHKIALSDVISISSGDLEHVQGIVEKLNLLRDSSNAELPEPWTSKGRTPKSIQCVREGKNQEKCKPGSVVVPQFVQDMMRLQQHDLQFQKNLDDVQLLGTHNSHIDLAHNYGVMQHDLSLLVELVQPHQAIQISNQWLSIRDQMNMGIRMLELDIHWLYGSVRICHAGGVHLERLNKIIEWLEKTLHITIHFDSETIGCFSPKDTTAREALQEIRTWLDENKDEIIVVMFDDQEDLKRWDKVHVLNEFIESTVAEVVFTPSEKDLHFPDHWPSMKQLVDSNKRLILTTIADFGNETRPYMFVRDTEVWKEADAVDHFEGFPKCEPKLQPGEHNKNVTLFRLNSAALWYANFYKEDNWISPELLREIQKCPDKNIISMELVTPELVSAAVWSFREEDWNPKQGGFIYMDSVTKTWKLDVNGKTKRRHACKQTGIVSSMDTHWVLSQGEGSFVDQQCPPGFEFALPSNALENFLVQQLIEDAGTWLAGEIKAESGTLKI</sequence>
<dbReference type="Pfam" id="PF26146">
    <property type="entry name" value="PI-PLC_X"/>
    <property type="match status" value="1"/>
</dbReference>
<dbReference type="SUPFAM" id="SSF51695">
    <property type="entry name" value="PLC-like phosphodiesterases"/>
    <property type="match status" value="1"/>
</dbReference>
<keyword evidence="2" id="KW-0812">Transmembrane</keyword>
<reference evidence="6" key="1">
    <citation type="submission" date="2021-01" db="EMBL/GenBank/DDBJ databases">
        <authorList>
            <person name="Corre E."/>
            <person name="Pelletier E."/>
            <person name="Niang G."/>
            <person name="Scheremetjew M."/>
            <person name="Finn R."/>
            <person name="Kale V."/>
            <person name="Holt S."/>
            <person name="Cochrane G."/>
            <person name="Meng A."/>
            <person name="Brown T."/>
            <person name="Cohen L."/>
        </authorList>
    </citation>
    <scope>NUCLEOTIDE SEQUENCE</scope>
    <source>
        <strain evidence="6">WS</strain>
    </source>
</reference>
<feature type="signal peptide" evidence="5">
    <location>
        <begin position="1"/>
        <end position="30"/>
    </location>
</feature>
<dbReference type="PANTHER" id="PTHR35518">
    <property type="entry name" value="MAINTENANCE OF TELOMOERE CAPPING"/>
    <property type="match status" value="1"/>
</dbReference>
<dbReference type="PANTHER" id="PTHR35518:SF2">
    <property type="entry name" value="MAINTENANCE OF TELOMERE CAPPING PROTEIN 6"/>
    <property type="match status" value="1"/>
</dbReference>
<dbReference type="GO" id="GO:0006629">
    <property type="term" value="P:lipid metabolic process"/>
    <property type="evidence" value="ECO:0007669"/>
    <property type="project" value="InterPro"/>
</dbReference>
<evidence type="ECO:0000256" key="2">
    <source>
        <dbReference type="ARBA" id="ARBA00022692"/>
    </source>
</evidence>
<gene>
    <name evidence="6" type="ORF">PCOS0759_LOCUS5769</name>
</gene>
<organism evidence="6">
    <name type="scientific">Percolomonas cosmopolitus</name>
    <dbReference type="NCBI Taxonomy" id="63605"/>
    <lineage>
        <taxon>Eukaryota</taxon>
        <taxon>Discoba</taxon>
        <taxon>Heterolobosea</taxon>
        <taxon>Tetramitia</taxon>
        <taxon>Eutetramitia</taxon>
        <taxon>Percolomonadidae</taxon>
        <taxon>Percolomonas</taxon>
    </lineage>
</organism>
<protein>
    <recommendedName>
        <fullName evidence="7">Phosphatidylinositol-specific phospholipase C X domain-containing protein</fullName>
    </recommendedName>
</protein>
<proteinExistence type="predicted"/>
<evidence type="ECO:0000313" key="6">
    <source>
        <dbReference type="EMBL" id="CAD9082529.1"/>
    </source>
</evidence>